<proteinExistence type="predicted"/>
<name>A0ABQ6FPX0_9CHLR</name>
<dbReference type="Proteomes" id="UP001344906">
    <property type="component" value="Unassembled WGS sequence"/>
</dbReference>
<gene>
    <name evidence="1" type="ORF">KDH_25740</name>
</gene>
<accession>A0ABQ6FPX0</accession>
<comment type="caution">
    <text evidence="1">The sequence shown here is derived from an EMBL/GenBank/DDBJ whole genome shotgun (WGS) entry which is preliminary data.</text>
</comment>
<sequence>MQLTGTPQLAFVVQLLRTTENGLRDAGFAFHFACEVSGHICPQDPDDLVLSAHWKEVESVLDLLSVHTWYDSEPLRHWLSGDADAAIVYTHKIASNT</sequence>
<dbReference type="EMBL" id="BSRI01000001">
    <property type="protein sequence ID" value="GLV55730.1"/>
    <property type="molecule type" value="Genomic_DNA"/>
</dbReference>
<evidence type="ECO:0000313" key="1">
    <source>
        <dbReference type="EMBL" id="GLV55730.1"/>
    </source>
</evidence>
<evidence type="ECO:0000313" key="2">
    <source>
        <dbReference type="Proteomes" id="UP001344906"/>
    </source>
</evidence>
<organism evidence="1 2">
    <name type="scientific">Dictyobacter halimunensis</name>
    <dbReference type="NCBI Taxonomy" id="3026934"/>
    <lineage>
        <taxon>Bacteria</taxon>
        <taxon>Bacillati</taxon>
        <taxon>Chloroflexota</taxon>
        <taxon>Ktedonobacteria</taxon>
        <taxon>Ktedonobacterales</taxon>
        <taxon>Dictyobacteraceae</taxon>
        <taxon>Dictyobacter</taxon>
    </lineage>
</organism>
<keyword evidence="2" id="KW-1185">Reference proteome</keyword>
<evidence type="ECO:0008006" key="3">
    <source>
        <dbReference type="Google" id="ProtNLM"/>
    </source>
</evidence>
<protein>
    <recommendedName>
        <fullName evidence="3">ABM domain-containing protein</fullName>
    </recommendedName>
</protein>
<reference evidence="1 2" key="1">
    <citation type="submission" date="2023-02" db="EMBL/GenBank/DDBJ databases">
        <title>Dictyobacter halimunensis sp. nov., a new member of the class Ktedonobacteria from forest soil in a geothermal area.</title>
        <authorList>
            <person name="Rachmania M.K."/>
            <person name="Ningsih F."/>
            <person name="Sakai Y."/>
            <person name="Yabe S."/>
            <person name="Yokota A."/>
            <person name="Sjamsuridzal W."/>
        </authorList>
    </citation>
    <scope>NUCLEOTIDE SEQUENCE [LARGE SCALE GENOMIC DNA]</scope>
    <source>
        <strain evidence="1 2">S3.2.2.5</strain>
    </source>
</reference>